<dbReference type="AlphaFoldDB" id="A0A3Q9J6K4"/>
<evidence type="ECO:0000313" key="1">
    <source>
        <dbReference type="EMBL" id="AZS41011.1"/>
    </source>
</evidence>
<gene>
    <name evidence="1" type="ORF">CVS54_02356</name>
</gene>
<dbReference type="EMBL" id="CP031422">
    <property type="protein sequence ID" value="AZS41011.1"/>
    <property type="molecule type" value="Genomic_DNA"/>
</dbReference>
<accession>A0A3Q9J6K4</accession>
<name>A0A3Q9J6K4_9MICO</name>
<evidence type="ECO:0000313" key="2">
    <source>
        <dbReference type="Proteomes" id="UP000274841"/>
    </source>
</evidence>
<reference evidence="1 2" key="1">
    <citation type="submission" date="2018-08" db="EMBL/GenBank/DDBJ databases">
        <title>Microbacterium oxydans strain HG3.</title>
        <authorList>
            <person name="ORTET P."/>
        </authorList>
    </citation>
    <scope>NUCLEOTIDE SEQUENCE [LARGE SCALE GENOMIC DNA]</scope>
    <source>
        <strain evidence="1 2">HG3</strain>
    </source>
</reference>
<dbReference type="RefSeq" id="WP_127012357.1">
    <property type="nucleotide sequence ID" value="NZ_CP031422.1"/>
</dbReference>
<dbReference type="Proteomes" id="UP000274841">
    <property type="component" value="Chromosome"/>
</dbReference>
<evidence type="ECO:0008006" key="3">
    <source>
        <dbReference type="Google" id="ProtNLM"/>
    </source>
</evidence>
<sequence>MLNRFRRRFDAAVAARVDARVDARMGPRLAEARESIEHAQRDYDARLGGTQADFSYLRSEFDRIAPQLAALEQRFEWLRSQLQIDEIDADSALAMAKQEHERARMRLELASHYEERLRRLEEDEA</sequence>
<protein>
    <recommendedName>
        <fullName evidence="3">Chromosome partition protein Smc</fullName>
    </recommendedName>
</protein>
<dbReference type="KEGG" id="moy:CVS54_02356"/>
<organism evidence="1 2">
    <name type="scientific">Microbacterium oxydans</name>
    <dbReference type="NCBI Taxonomy" id="82380"/>
    <lineage>
        <taxon>Bacteria</taxon>
        <taxon>Bacillati</taxon>
        <taxon>Actinomycetota</taxon>
        <taxon>Actinomycetes</taxon>
        <taxon>Micrococcales</taxon>
        <taxon>Microbacteriaceae</taxon>
        <taxon>Microbacterium</taxon>
    </lineage>
</organism>
<proteinExistence type="predicted"/>